<proteinExistence type="inferred from homology"/>
<name>A0ABM0GX57_SACKO</name>
<dbReference type="SMART" id="SM01382">
    <property type="entry name" value="Ribosomal_L2_C"/>
    <property type="match status" value="1"/>
</dbReference>
<dbReference type="Pfam" id="PF03947">
    <property type="entry name" value="Ribosomal_L2_C"/>
    <property type="match status" value="1"/>
</dbReference>
<evidence type="ECO:0000256" key="3">
    <source>
        <dbReference type="ARBA" id="ARBA00023274"/>
    </source>
</evidence>
<dbReference type="PANTHER" id="PTHR13691">
    <property type="entry name" value="RIBOSOMAL PROTEIN L2"/>
    <property type="match status" value="1"/>
</dbReference>
<gene>
    <name evidence="7 8" type="primary">LOC100376286</name>
</gene>
<organism evidence="6 7">
    <name type="scientific">Saccoglossus kowalevskii</name>
    <name type="common">Acorn worm</name>
    <dbReference type="NCBI Taxonomy" id="10224"/>
    <lineage>
        <taxon>Eukaryota</taxon>
        <taxon>Metazoa</taxon>
        <taxon>Hemichordata</taxon>
        <taxon>Enteropneusta</taxon>
        <taxon>Harrimaniidae</taxon>
        <taxon>Saccoglossus</taxon>
    </lineage>
</organism>
<dbReference type="RefSeq" id="XP_002739307.1">
    <property type="nucleotide sequence ID" value="XM_002739261.2"/>
</dbReference>
<dbReference type="SUPFAM" id="SSF50249">
    <property type="entry name" value="Nucleic acid-binding proteins"/>
    <property type="match status" value="1"/>
</dbReference>
<evidence type="ECO:0000259" key="4">
    <source>
        <dbReference type="SMART" id="SM01382"/>
    </source>
</evidence>
<dbReference type="SMART" id="SM01383">
    <property type="entry name" value="Ribosomal_L2"/>
    <property type="match status" value="1"/>
</dbReference>
<dbReference type="InterPro" id="IPR008991">
    <property type="entry name" value="Translation_prot_SH3-like_sf"/>
</dbReference>
<dbReference type="InterPro" id="IPR022666">
    <property type="entry name" value="Ribosomal_uL2_RNA-bd_dom"/>
</dbReference>
<evidence type="ECO:0000256" key="1">
    <source>
        <dbReference type="ARBA" id="ARBA00005636"/>
    </source>
</evidence>
<keyword evidence="3" id="KW-0687">Ribonucleoprotein</keyword>
<comment type="similarity">
    <text evidence="1">Belongs to the universal ribosomal protein uL2 family.</text>
</comment>
<dbReference type="InterPro" id="IPR022669">
    <property type="entry name" value="Ribosomal_uL2_C"/>
</dbReference>
<evidence type="ECO:0000259" key="5">
    <source>
        <dbReference type="SMART" id="SM01383"/>
    </source>
</evidence>
<dbReference type="SUPFAM" id="SSF50104">
    <property type="entry name" value="Translation proteins SH3-like domain"/>
    <property type="match status" value="1"/>
</dbReference>
<dbReference type="InterPro" id="IPR012340">
    <property type="entry name" value="NA-bd_OB-fold"/>
</dbReference>
<evidence type="ECO:0000313" key="8">
    <source>
        <dbReference type="RefSeq" id="XP_006822204.1"/>
    </source>
</evidence>
<protein>
    <submittedName>
        <fullName evidence="7">39S ribosomal protein L2, mitochondrial-like isoform X1</fullName>
    </submittedName>
    <submittedName>
        <fullName evidence="8">39S ribosomal protein L2, mitochondrial-like isoform X2</fullName>
    </submittedName>
</protein>
<keyword evidence="6" id="KW-1185">Reference proteome</keyword>
<reference evidence="7 8" key="1">
    <citation type="submission" date="2025-05" db="UniProtKB">
        <authorList>
            <consortium name="RefSeq"/>
        </authorList>
    </citation>
    <scope>IDENTIFICATION</scope>
    <source>
        <tissue evidence="7 8">Testes</tissue>
    </source>
</reference>
<dbReference type="Pfam" id="PF00181">
    <property type="entry name" value="Ribosomal_L2_N"/>
    <property type="match status" value="1"/>
</dbReference>
<dbReference type="Gene3D" id="2.30.30.30">
    <property type="match status" value="1"/>
</dbReference>
<accession>A0ABM0GX57</accession>
<dbReference type="GeneID" id="100376286"/>
<evidence type="ECO:0000313" key="7">
    <source>
        <dbReference type="RefSeq" id="XP_002739307.1"/>
    </source>
</evidence>
<evidence type="ECO:0000256" key="2">
    <source>
        <dbReference type="ARBA" id="ARBA00022980"/>
    </source>
</evidence>
<dbReference type="Gene3D" id="2.40.50.140">
    <property type="entry name" value="Nucleic acid-binding proteins"/>
    <property type="match status" value="1"/>
</dbReference>
<dbReference type="Proteomes" id="UP000694865">
    <property type="component" value="Unplaced"/>
</dbReference>
<dbReference type="PANTHER" id="PTHR13691:SF73">
    <property type="entry name" value="LARGE RIBOSOMAL SUBUNIT PROTEIN UL2M"/>
    <property type="match status" value="1"/>
</dbReference>
<evidence type="ECO:0000313" key="6">
    <source>
        <dbReference type="Proteomes" id="UP000694865"/>
    </source>
</evidence>
<keyword evidence="2" id="KW-0689">Ribosomal protein</keyword>
<feature type="domain" description="Large ribosomal subunit protein uL2 RNA-binding" evidence="5">
    <location>
        <begin position="65"/>
        <end position="144"/>
    </location>
</feature>
<sequence length="286" mass="31497">MALRTLTNIFHELTICGNPQIYQQVIRNGMITSWFHTSSILGGVNKFRNPDKYTVKPIGFNKTGGRDHTGRIRTHGRGGGRKQCYRMMWFKRTGPTEGAPLEEKVIKILYDPNRTAKIALIAGGNHKRYITATVNMKPGDIIKTSGHIGRIAVSAYEGDAHPLGALPIGTLVNSVEIFPGHGATIARAAGTCCQIVRKAGGQVIVQMPSKQQISVSERCMVTVGRVSNPDHNKLILGKAGALRNLGWRPQSGWWQRKGGWAGRKIRPLPPIKVYLDPKRKGTHIDL</sequence>
<dbReference type="InterPro" id="IPR014722">
    <property type="entry name" value="Rib_uL2_dom2"/>
</dbReference>
<dbReference type="InterPro" id="IPR002171">
    <property type="entry name" value="Ribosomal_uL2"/>
</dbReference>
<feature type="domain" description="Large ribosomal subunit protein uL2 C-terminal" evidence="4">
    <location>
        <begin position="155"/>
        <end position="274"/>
    </location>
</feature>
<dbReference type="RefSeq" id="XP_006822204.1">
    <property type="nucleotide sequence ID" value="XM_006822141.1"/>
</dbReference>